<sequence>MKLGSGSLDATAFWGSVRPLMLNYGAFWMAYYYWRNN</sequence>
<dbReference type="OrthoDB" id="10399664at2759"/>
<feature type="transmembrane region" description="Helical" evidence="1">
    <location>
        <begin position="12"/>
        <end position="34"/>
    </location>
</feature>
<keyword evidence="1" id="KW-1133">Transmembrane helix</keyword>
<accession>A0A7J9MI88</accession>
<evidence type="ECO:0000313" key="2">
    <source>
        <dbReference type="EMBL" id="MBA0870792.1"/>
    </source>
</evidence>
<comment type="caution">
    <text evidence="2">The sequence shown here is derived from an EMBL/GenBank/DDBJ whole genome shotgun (WGS) entry which is preliminary data.</text>
</comment>
<dbReference type="EMBL" id="JABFAF010000011">
    <property type="protein sequence ID" value="MBA0870792.1"/>
    <property type="molecule type" value="Genomic_DNA"/>
</dbReference>
<evidence type="ECO:0000256" key="1">
    <source>
        <dbReference type="SAM" id="Phobius"/>
    </source>
</evidence>
<organism evidence="2 3">
    <name type="scientific">Gossypium schwendimanii</name>
    <name type="common">Cotton</name>
    <dbReference type="NCBI Taxonomy" id="34291"/>
    <lineage>
        <taxon>Eukaryota</taxon>
        <taxon>Viridiplantae</taxon>
        <taxon>Streptophyta</taxon>
        <taxon>Embryophyta</taxon>
        <taxon>Tracheophyta</taxon>
        <taxon>Spermatophyta</taxon>
        <taxon>Magnoliopsida</taxon>
        <taxon>eudicotyledons</taxon>
        <taxon>Gunneridae</taxon>
        <taxon>Pentapetalae</taxon>
        <taxon>rosids</taxon>
        <taxon>malvids</taxon>
        <taxon>Malvales</taxon>
        <taxon>Malvaceae</taxon>
        <taxon>Malvoideae</taxon>
        <taxon>Gossypium</taxon>
    </lineage>
</organism>
<keyword evidence="1" id="KW-0812">Transmembrane</keyword>
<keyword evidence="3" id="KW-1185">Reference proteome</keyword>
<dbReference type="Proteomes" id="UP000593576">
    <property type="component" value="Unassembled WGS sequence"/>
</dbReference>
<gene>
    <name evidence="2" type="ORF">Goshw_017275</name>
</gene>
<keyword evidence="1" id="KW-0472">Membrane</keyword>
<proteinExistence type="predicted"/>
<name>A0A7J9MI88_GOSSC</name>
<evidence type="ECO:0000313" key="3">
    <source>
        <dbReference type="Proteomes" id="UP000593576"/>
    </source>
</evidence>
<protein>
    <submittedName>
        <fullName evidence="2">Uncharacterized protein</fullName>
    </submittedName>
</protein>
<reference evidence="2 3" key="1">
    <citation type="journal article" date="2019" name="Genome Biol. Evol.">
        <title>Insights into the evolution of the New World diploid cottons (Gossypium, subgenus Houzingenia) based on genome sequencing.</title>
        <authorList>
            <person name="Grover C.E."/>
            <person name="Arick M.A. 2nd"/>
            <person name="Thrash A."/>
            <person name="Conover J.L."/>
            <person name="Sanders W.S."/>
            <person name="Peterson D.G."/>
            <person name="Frelichowski J.E."/>
            <person name="Scheffler J.A."/>
            <person name="Scheffler B.E."/>
            <person name="Wendel J.F."/>
        </authorList>
    </citation>
    <scope>NUCLEOTIDE SEQUENCE [LARGE SCALE GENOMIC DNA]</scope>
    <source>
        <strain evidence="2">1</strain>
        <tissue evidence="2">Leaf</tissue>
    </source>
</reference>
<dbReference type="AlphaFoldDB" id="A0A7J9MI88"/>
<feature type="non-terminal residue" evidence="2">
    <location>
        <position position="37"/>
    </location>
</feature>